<evidence type="ECO:0000313" key="3">
    <source>
        <dbReference type="EMBL" id="MFC0563935.1"/>
    </source>
</evidence>
<gene>
    <name evidence="3" type="ORF">ACFFHU_07110</name>
</gene>
<evidence type="ECO:0000313" key="4">
    <source>
        <dbReference type="Proteomes" id="UP001589894"/>
    </source>
</evidence>
<name>A0ABV6NT51_9ACTN</name>
<proteinExistence type="predicted"/>
<feature type="signal peptide" evidence="2">
    <location>
        <begin position="1"/>
        <end position="26"/>
    </location>
</feature>
<feature type="transmembrane region" description="Helical" evidence="1">
    <location>
        <begin position="226"/>
        <end position="248"/>
    </location>
</feature>
<dbReference type="RefSeq" id="WP_377336875.1">
    <property type="nucleotide sequence ID" value="NZ_JBHLUE010000004.1"/>
</dbReference>
<keyword evidence="1" id="KW-0812">Transmembrane</keyword>
<accession>A0ABV6NT51</accession>
<protein>
    <recommendedName>
        <fullName evidence="5">DUF4352 domain-containing protein</fullName>
    </recommendedName>
</protein>
<evidence type="ECO:0008006" key="5">
    <source>
        <dbReference type="Google" id="ProtNLM"/>
    </source>
</evidence>
<dbReference type="Proteomes" id="UP001589894">
    <property type="component" value="Unassembled WGS sequence"/>
</dbReference>
<dbReference type="EMBL" id="JBHLUE010000004">
    <property type="protein sequence ID" value="MFC0563935.1"/>
    <property type="molecule type" value="Genomic_DNA"/>
</dbReference>
<keyword evidence="1" id="KW-0472">Membrane</keyword>
<organism evidence="3 4">
    <name type="scientific">Plantactinospora siamensis</name>
    <dbReference type="NCBI Taxonomy" id="555372"/>
    <lineage>
        <taxon>Bacteria</taxon>
        <taxon>Bacillati</taxon>
        <taxon>Actinomycetota</taxon>
        <taxon>Actinomycetes</taxon>
        <taxon>Micromonosporales</taxon>
        <taxon>Micromonosporaceae</taxon>
        <taxon>Plantactinospora</taxon>
    </lineage>
</organism>
<feature type="chain" id="PRO_5046672952" description="DUF4352 domain-containing protein" evidence="2">
    <location>
        <begin position="27"/>
        <end position="390"/>
    </location>
</feature>
<sequence length="390" mass="40378">MRATLPAALAAAAVSVLVPAPAPASAAPPAVALAVVPVGHQLPSYDIQVRNGTATSVSTTIRQELPAGLAPIAISHGGHADAAARPGGGTDLSWQIRVPAGRTETVSATLSRPATNADLTAPACAFSTGSAVPDDCATATWQASTGMFGSASTPWWRRPGVLGLFGAAVLLLGAALLAVRSRRRRRAADRAGAREVVAHSEPNVYPRPPRAAAPPVVRPPRRRPPLWATMAALLLVIGLISGAALWVATARVSAIEGSRQPSSGAWSGSATQGTVGTPLHESAFEFTVYQVSCPAGRGCTVTVGVRNASDRGQRWYAQMQRAYLPDGNWVDADDAATRVANRNTDQFADPIPPGERRLVPLVFPDTGGQRPTAVELRSSVFSAGARVTLS</sequence>
<comment type="caution">
    <text evidence="3">The sequence shown here is derived from an EMBL/GenBank/DDBJ whole genome shotgun (WGS) entry which is preliminary data.</text>
</comment>
<evidence type="ECO:0000256" key="1">
    <source>
        <dbReference type="SAM" id="Phobius"/>
    </source>
</evidence>
<keyword evidence="4" id="KW-1185">Reference proteome</keyword>
<keyword evidence="2" id="KW-0732">Signal</keyword>
<keyword evidence="1" id="KW-1133">Transmembrane helix</keyword>
<reference evidence="3 4" key="1">
    <citation type="submission" date="2024-09" db="EMBL/GenBank/DDBJ databases">
        <authorList>
            <person name="Sun Q."/>
            <person name="Mori K."/>
        </authorList>
    </citation>
    <scope>NUCLEOTIDE SEQUENCE [LARGE SCALE GENOMIC DNA]</scope>
    <source>
        <strain evidence="3 4">TBRC 2205</strain>
    </source>
</reference>
<evidence type="ECO:0000256" key="2">
    <source>
        <dbReference type="SAM" id="SignalP"/>
    </source>
</evidence>
<feature type="transmembrane region" description="Helical" evidence="1">
    <location>
        <begin position="160"/>
        <end position="179"/>
    </location>
</feature>